<keyword evidence="3" id="KW-1185">Reference proteome</keyword>
<reference evidence="2 3" key="1">
    <citation type="submission" date="2018-04" db="EMBL/GenBank/DDBJ databases">
        <authorList>
            <person name="Vogel A."/>
        </authorList>
    </citation>
    <scope>NUCLEOTIDE SEQUENCE [LARGE SCALE GENOMIC DNA]</scope>
</reference>
<sequence length="270" mass="28729">MWSGKSRRKDLPSSLIVDSSLSIEGLAGRILALSLVVLAVDVRAILFVLITVHFTEECAVEWWRDVVDALEVRVHGVPLALNSHVEPFKAALHPVNFEVEPVEGVGDGGKVGPGLGFGWASGSGRGRCPSPRTGTGGGDRGRWTRLLRFDDPGHDVEDETAFGICGVDGGAAHGIADELGDANLVEGKALVVEHLVLSAIMGDIVALEGETGDPPKLFHGKLNRRGLDEAVDDVVLTPEVGVEGPDQHRVDLLSSPGDERPKARLMKLRV</sequence>
<gene>
    <name evidence="2" type="ORF">CCAM_LOCUS8616</name>
</gene>
<dbReference type="EMBL" id="OOIL02000560">
    <property type="protein sequence ID" value="VFQ66840.1"/>
    <property type="molecule type" value="Genomic_DNA"/>
</dbReference>
<evidence type="ECO:0000256" key="1">
    <source>
        <dbReference type="SAM" id="MobiDB-lite"/>
    </source>
</evidence>
<dbReference type="Proteomes" id="UP000595140">
    <property type="component" value="Unassembled WGS sequence"/>
</dbReference>
<proteinExistence type="predicted"/>
<evidence type="ECO:0000313" key="2">
    <source>
        <dbReference type="EMBL" id="VFQ66840.1"/>
    </source>
</evidence>
<name>A0A484KND0_9ASTE</name>
<protein>
    <submittedName>
        <fullName evidence="2">Uncharacterized protein</fullName>
    </submittedName>
</protein>
<organism evidence="2 3">
    <name type="scientific">Cuscuta campestris</name>
    <dbReference type="NCBI Taxonomy" id="132261"/>
    <lineage>
        <taxon>Eukaryota</taxon>
        <taxon>Viridiplantae</taxon>
        <taxon>Streptophyta</taxon>
        <taxon>Embryophyta</taxon>
        <taxon>Tracheophyta</taxon>
        <taxon>Spermatophyta</taxon>
        <taxon>Magnoliopsida</taxon>
        <taxon>eudicotyledons</taxon>
        <taxon>Gunneridae</taxon>
        <taxon>Pentapetalae</taxon>
        <taxon>asterids</taxon>
        <taxon>lamiids</taxon>
        <taxon>Solanales</taxon>
        <taxon>Convolvulaceae</taxon>
        <taxon>Cuscuteae</taxon>
        <taxon>Cuscuta</taxon>
        <taxon>Cuscuta subgen. Grammica</taxon>
        <taxon>Cuscuta sect. Cleistogrammica</taxon>
    </lineage>
</organism>
<feature type="region of interest" description="Disordered" evidence="1">
    <location>
        <begin position="123"/>
        <end position="143"/>
    </location>
</feature>
<evidence type="ECO:0000313" key="3">
    <source>
        <dbReference type="Proteomes" id="UP000595140"/>
    </source>
</evidence>
<accession>A0A484KND0</accession>
<dbReference type="AlphaFoldDB" id="A0A484KND0"/>